<dbReference type="KEGG" id="lak:106158834"/>
<dbReference type="InParanoid" id="A0A2R2MMG6"/>
<feature type="binding site" evidence="1">
    <location>
        <position position="369"/>
    </location>
    <ligand>
        <name>Mg(2+)</name>
        <dbReference type="ChEBI" id="CHEBI:18420"/>
        <label>1</label>
    </ligand>
</feature>
<feature type="binding site" evidence="1">
    <location>
        <position position="371"/>
    </location>
    <ligand>
        <name>Mg(2+)</name>
        <dbReference type="ChEBI" id="CHEBI:18420"/>
        <label>1</label>
    </ligand>
</feature>
<feature type="binding site" evidence="1">
    <location>
        <position position="372"/>
    </location>
    <ligand>
        <name>Mg(2+)</name>
        <dbReference type="ChEBI" id="CHEBI:18420"/>
        <label>1</label>
    </ligand>
</feature>
<evidence type="ECO:0000313" key="2">
    <source>
        <dbReference type="Proteomes" id="UP000085678"/>
    </source>
</evidence>
<dbReference type="GeneID" id="106158834"/>
<comment type="cofactor">
    <cofactor evidence="1">
        <name>Mg(2+)</name>
        <dbReference type="ChEBI" id="CHEBI:18420"/>
    </cofactor>
    <text evidence="1">Binds 2 magnesium ions per subunit.</text>
</comment>
<dbReference type="AlphaFoldDB" id="A0A2R2MMG6"/>
<dbReference type="InterPro" id="IPR005502">
    <property type="entry name" value="Ribosyl_crysJ1"/>
</dbReference>
<evidence type="ECO:0000313" key="3">
    <source>
        <dbReference type="RefSeq" id="XP_023931394.1"/>
    </source>
</evidence>
<sequence length="514" mass="56830">MSEQNDLLTRFKAAMVLSGAGDALGYKNQEWEYCKSGPTIHQQLQELGGLDNITATPPGWPVSDDTVMHIAIGEETAVWAEHSLCFTALASGKTDKEAMLLEIAAKYKECMKDMEGRKPGPTSILGTDLLQPDKPGGYIIPFNPTGTGCGAAMRSMCIGLRYSTPEDLDDLIMYSIESGRMTHNHPTGYLGSLASALFTSYAAQLKPLPSWGRDLISTLSNAWNYVESAGRDVAENKAAWDYFTEKWKWYLEQRVPSWGRDLISTLSKAWNYVESAGRDVAENKAAWDYFTEKWKWYLEQRGIQDGVSAPKFPESYGVAERDKIYETFSIDGWAGRSGHDAPMIAYDALMAAGTDWKDLCSRSMFHAGDSDSTGVIAACCYGAMYGFQGVPPCNYTHLEYRSRLEDIAVKKYLFLTSSPFTHSIDGWAGRSGHDAPMIAYDALMAAGTDWKDLCSRSMFHAGDSDSTGVIAACCYGAMYGFQGVPPCNYTQLEYRSRLEDIAVKLYTLSQNKSS</sequence>
<feature type="binding site" evidence="1">
    <location>
        <position position="65"/>
    </location>
    <ligand>
        <name>Mg(2+)</name>
        <dbReference type="ChEBI" id="CHEBI:18420"/>
        <label>1</label>
    </ligand>
</feature>
<accession>A0A2R2MMG6</accession>
<dbReference type="Gene3D" id="1.10.4080.10">
    <property type="entry name" value="ADP-ribosylation/Crystallin J1"/>
    <property type="match status" value="3"/>
</dbReference>
<keyword evidence="1" id="KW-0460">Magnesium</keyword>
<name>A0A2R2MMG6_LINAN</name>
<gene>
    <name evidence="3" type="primary">LOC106158834</name>
</gene>
<evidence type="ECO:0000256" key="1">
    <source>
        <dbReference type="PIRSR" id="PIRSR605502-1"/>
    </source>
</evidence>
<dbReference type="STRING" id="7574.A0A2R2MMG6"/>
<dbReference type="Pfam" id="PF03747">
    <property type="entry name" value="ADP_ribosyl_GH"/>
    <property type="match status" value="2"/>
</dbReference>
<dbReference type="PANTHER" id="PTHR16222:SF41">
    <property type="entry name" value="ADP-RIBOSYLARGININE HYDROLASE"/>
    <property type="match status" value="1"/>
</dbReference>
<keyword evidence="2" id="KW-1185">Reference proteome</keyword>
<dbReference type="Proteomes" id="UP000085678">
    <property type="component" value="Unplaced"/>
</dbReference>
<keyword evidence="3" id="KW-0378">Hydrolase</keyword>
<dbReference type="RefSeq" id="XP_023931394.1">
    <property type="nucleotide sequence ID" value="XM_024075626.1"/>
</dbReference>
<dbReference type="InterPro" id="IPR050792">
    <property type="entry name" value="ADP-ribosylglycohydrolase"/>
</dbReference>
<dbReference type="OrthoDB" id="10250509at2759"/>
<keyword evidence="1" id="KW-0479">Metal-binding</keyword>
<dbReference type="InterPro" id="IPR036705">
    <property type="entry name" value="Ribosyl_crysJ1_sf"/>
</dbReference>
<dbReference type="SUPFAM" id="SSF101478">
    <property type="entry name" value="ADP-ribosylglycohydrolase"/>
    <property type="match status" value="2"/>
</dbReference>
<dbReference type="GO" id="GO:0003875">
    <property type="term" value="F:ADP-ribosylarginine hydrolase activity"/>
    <property type="evidence" value="ECO:0007669"/>
    <property type="project" value="UniProtKB-EC"/>
</dbReference>
<reference evidence="3" key="1">
    <citation type="submission" date="2025-08" db="UniProtKB">
        <authorList>
            <consortium name="RefSeq"/>
        </authorList>
    </citation>
    <scope>IDENTIFICATION</scope>
    <source>
        <tissue evidence="3">Gonads</tissue>
    </source>
</reference>
<protein>
    <submittedName>
        <fullName evidence="3">Protein ADP-ribosylarginine hydrolase</fullName>
    </submittedName>
</protein>
<feature type="binding site" evidence="1">
    <location>
        <position position="63"/>
    </location>
    <ligand>
        <name>Mg(2+)</name>
        <dbReference type="ChEBI" id="CHEBI:18420"/>
        <label>1</label>
    </ligand>
</feature>
<organism evidence="2 3">
    <name type="scientific">Lingula anatina</name>
    <name type="common">Brachiopod</name>
    <name type="synonym">Lingula unguis</name>
    <dbReference type="NCBI Taxonomy" id="7574"/>
    <lineage>
        <taxon>Eukaryota</taxon>
        <taxon>Metazoa</taxon>
        <taxon>Spiralia</taxon>
        <taxon>Lophotrochozoa</taxon>
        <taxon>Brachiopoda</taxon>
        <taxon>Linguliformea</taxon>
        <taxon>Lingulata</taxon>
        <taxon>Lingulida</taxon>
        <taxon>Linguloidea</taxon>
        <taxon>Lingulidae</taxon>
        <taxon>Lingula</taxon>
    </lineage>
</organism>
<dbReference type="PANTHER" id="PTHR16222">
    <property type="entry name" value="ADP-RIBOSYLGLYCOHYDROLASE"/>
    <property type="match status" value="1"/>
</dbReference>
<proteinExistence type="predicted"/>
<feature type="binding site" evidence="1">
    <location>
        <position position="64"/>
    </location>
    <ligand>
        <name>Mg(2+)</name>
        <dbReference type="ChEBI" id="CHEBI:18420"/>
        <label>1</label>
    </ligand>
</feature>
<dbReference type="GO" id="GO:0046872">
    <property type="term" value="F:metal ion binding"/>
    <property type="evidence" value="ECO:0007669"/>
    <property type="project" value="UniProtKB-KW"/>
</dbReference>